<evidence type="ECO:0000313" key="3">
    <source>
        <dbReference type="Proteomes" id="UP000001816"/>
    </source>
</evidence>
<dbReference type="HOGENOM" id="CLU_1913310_0_0_5"/>
<organism evidence="2 3">
    <name type="scientific">Caulobacter vibrioides (strain ATCC 19089 / CIP 103742 / CB 15)</name>
    <name type="common">Caulobacter crescentus</name>
    <dbReference type="NCBI Taxonomy" id="190650"/>
    <lineage>
        <taxon>Bacteria</taxon>
        <taxon>Pseudomonadati</taxon>
        <taxon>Pseudomonadota</taxon>
        <taxon>Alphaproteobacteria</taxon>
        <taxon>Caulobacterales</taxon>
        <taxon>Caulobacteraceae</taxon>
        <taxon>Caulobacter</taxon>
    </lineage>
</organism>
<evidence type="ECO:0000256" key="1">
    <source>
        <dbReference type="SAM" id="MobiDB-lite"/>
    </source>
</evidence>
<feature type="region of interest" description="Disordered" evidence="1">
    <location>
        <begin position="28"/>
        <end position="61"/>
    </location>
</feature>
<dbReference type="KEGG" id="ccr:CC_2624"/>
<feature type="compositionally biased region" description="Polar residues" evidence="1">
    <location>
        <begin position="28"/>
        <end position="43"/>
    </location>
</feature>
<dbReference type="Proteomes" id="UP000001816">
    <property type="component" value="Chromosome"/>
</dbReference>
<name>Q9A541_CAUVC</name>
<reference evidence="2 3" key="1">
    <citation type="journal article" date="2001" name="Proc. Natl. Acad. Sci. U.S.A.">
        <title>Complete genome sequence of Caulobacter crescentus.</title>
        <authorList>
            <person name="Nierman W.C."/>
            <person name="Feldblyum T.V."/>
            <person name="Laub M.T."/>
            <person name="Paulsen I.T."/>
            <person name="Nelson K.E."/>
            <person name="Eisen J.A."/>
            <person name="Heidelberg J.F."/>
            <person name="Alley M.R."/>
            <person name="Ohta N."/>
            <person name="Maddock J.R."/>
            <person name="Potocka I."/>
            <person name="Nelson W.C."/>
            <person name="Newton A."/>
            <person name="Stephens C."/>
            <person name="Phadke N.D."/>
            <person name="Ely B."/>
            <person name="DeBoy R.T."/>
            <person name="Dodson R.J."/>
            <person name="Durkin A.S."/>
            <person name="Gwinn M.L."/>
            <person name="Haft D.H."/>
            <person name="Kolonay J.F."/>
            <person name="Smit J."/>
            <person name="Craven M.B."/>
            <person name="Khouri H."/>
            <person name="Shetty J."/>
            <person name="Berry K."/>
            <person name="Utterback T."/>
            <person name="Tran K."/>
            <person name="Wolf A."/>
            <person name="Vamathevan J."/>
            <person name="Ermolaeva M."/>
            <person name="White O."/>
            <person name="Salzberg S.L."/>
            <person name="Venter J.C."/>
            <person name="Shapiro L."/>
            <person name="Fraser C.M."/>
        </authorList>
    </citation>
    <scope>NUCLEOTIDE SEQUENCE [LARGE SCALE GENOMIC DNA]</scope>
    <source>
        <strain evidence="3">ATCC 19089 / CB15</strain>
    </source>
</reference>
<protein>
    <submittedName>
        <fullName evidence="2">Uncharacterized protein</fullName>
    </submittedName>
</protein>
<dbReference type="EnsemblBacteria" id="AAK24592">
    <property type="protein sequence ID" value="AAK24592"/>
    <property type="gene ID" value="CC_2624"/>
</dbReference>
<evidence type="ECO:0000313" key="2">
    <source>
        <dbReference type="EMBL" id="AAK24592.1"/>
    </source>
</evidence>
<dbReference type="BioCyc" id="CAULO:CC2624-MONOMER"/>
<accession>Q9A541</accession>
<dbReference type="EMBL" id="AE005673">
    <property type="protein sequence ID" value="AAK24592.1"/>
    <property type="molecule type" value="Genomic_DNA"/>
</dbReference>
<gene>
    <name evidence="2" type="ordered locus">CC_2624</name>
</gene>
<keyword evidence="3" id="KW-1185">Reference proteome</keyword>
<dbReference type="AlphaFoldDB" id="Q9A541"/>
<dbReference type="PIR" id="D87574">
    <property type="entry name" value="D87574"/>
</dbReference>
<sequence>MTLTSDFQFQGKTQNQVSGLHSFLTSSHHSIQPEGQTGVMVSSSRDRIRQRQLMTRRSSPERRRLRFSFQFNNVKDPNRPHLWKNRPHRLAPDVGGGGYLSNPEFRVKSFFSKLSDFLRRSGPKAFCGAGSF</sequence>
<proteinExistence type="predicted"/>